<evidence type="ECO:0000256" key="1">
    <source>
        <dbReference type="SAM" id="MobiDB-lite"/>
    </source>
</evidence>
<protein>
    <submittedName>
        <fullName evidence="2">Uncharacterized protein</fullName>
    </submittedName>
</protein>
<dbReference type="Proteomes" id="UP001218188">
    <property type="component" value="Unassembled WGS sequence"/>
</dbReference>
<feature type="non-terminal residue" evidence="2">
    <location>
        <position position="1"/>
    </location>
</feature>
<comment type="caution">
    <text evidence="2">The sequence shown here is derived from an EMBL/GenBank/DDBJ whole genome shotgun (WGS) entry which is preliminary data.</text>
</comment>
<accession>A0AAD6X000</accession>
<sequence length="135" mass="15796">LRNQLQIKSHFLVYKGLHARHQGANIRSRTIVTRNESKIRLHSKKYQMAWEALRQLSPGGLPSEVGWELLKTTDIRCLEDEEDLEKKARKMEREREQRLKRKQKDSGDEMDVDSVPATRGAENRCQISWIWTVAG</sequence>
<keyword evidence="3" id="KW-1185">Reference proteome</keyword>
<feature type="non-terminal residue" evidence="2">
    <location>
        <position position="135"/>
    </location>
</feature>
<organism evidence="2 3">
    <name type="scientific">Mycena alexandri</name>
    <dbReference type="NCBI Taxonomy" id="1745969"/>
    <lineage>
        <taxon>Eukaryota</taxon>
        <taxon>Fungi</taxon>
        <taxon>Dikarya</taxon>
        <taxon>Basidiomycota</taxon>
        <taxon>Agaricomycotina</taxon>
        <taxon>Agaricomycetes</taxon>
        <taxon>Agaricomycetidae</taxon>
        <taxon>Agaricales</taxon>
        <taxon>Marasmiineae</taxon>
        <taxon>Mycenaceae</taxon>
        <taxon>Mycena</taxon>
    </lineage>
</organism>
<gene>
    <name evidence="2" type="ORF">C8F04DRAFT_932973</name>
</gene>
<name>A0AAD6X000_9AGAR</name>
<dbReference type="EMBL" id="JARJCM010000098">
    <property type="protein sequence ID" value="KAJ7029736.1"/>
    <property type="molecule type" value="Genomic_DNA"/>
</dbReference>
<reference evidence="2" key="1">
    <citation type="submission" date="2023-03" db="EMBL/GenBank/DDBJ databases">
        <title>Massive genome expansion in bonnet fungi (Mycena s.s.) driven by repeated elements and novel gene families across ecological guilds.</title>
        <authorList>
            <consortium name="Lawrence Berkeley National Laboratory"/>
            <person name="Harder C.B."/>
            <person name="Miyauchi S."/>
            <person name="Viragh M."/>
            <person name="Kuo A."/>
            <person name="Thoen E."/>
            <person name="Andreopoulos B."/>
            <person name="Lu D."/>
            <person name="Skrede I."/>
            <person name="Drula E."/>
            <person name="Henrissat B."/>
            <person name="Morin E."/>
            <person name="Kohler A."/>
            <person name="Barry K."/>
            <person name="LaButti K."/>
            <person name="Morin E."/>
            <person name="Salamov A."/>
            <person name="Lipzen A."/>
            <person name="Mereny Z."/>
            <person name="Hegedus B."/>
            <person name="Baldrian P."/>
            <person name="Stursova M."/>
            <person name="Weitz H."/>
            <person name="Taylor A."/>
            <person name="Grigoriev I.V."/>
            <person name="Nagy L.G."/>
            <person name="Martin F."/>
            <person name="Kauserud H."/>
        </authorList>
    </citation>
    <scope>NUCLEOTIDE SEQUENCE</scope>
    <source>
        <strain evidence="2">CBHHK200</strain>
    </source>
</reference>
<evidence type="ECO:0000313" key="3">
    <source>
        <dbReference type="Proteomes" id="UP001218188"/>
    </source>
</evidence>
<evidence type="ECO:0000313" key="2">
    <source>
        <dbReference type="EMBL" id="KAJ7029736.1"/>
    </source>
</evidence>
<proteinExistence type="predicted"/>
<dbReference type="AlphaFoldDB" id="A0AAD6X000"/>
<feature type="region of interest" description="Disordered" evidence="1">
    <location>
        <begin position="87"/>
        <end position="118"/>
    </location>
</feature>